<dbReference type="Proteomes" id="UP000318053">
    <property type="component" value="Unassembled WGS sequence"/>
</dbReference>
<organism evidence="1 2">
    <name type="scientific">Allorhodopirellula solitaria</name>
    <dbReference type="NCBI Taxonomy" id="2527987"/>
    <lineage>
        <taxon>Bacteria</taxon>
        <taxon>Pseudomonadati</taxon>
        <taxon>Planctomycetota</taxon>
        <taxon>Planctomycetia</taxon>
        <taxon>Pirellulales</taxon>
        <taxon>Pirellulaceae</taxon>
        <taxon>Allorhodopirellula</taxon>
    </lineage>
</organism>
<keyword evidence="2" id="KW-1185">Reference proteome</keyword>
<evidence type="ECO:0000313" key="1">
    <source>
        <dbReference type="EMBL" id="TWT67201.1"/>
    </source>
</evidence>
<sequence length="76" mass="8206">MSTVAFIEADSPEPVLRLCAFSQVAASSRELAAVTGRGDNGSHRVSIRKGGSWAREGSVHTQAGSQPLRYFFVIHF</sequence>
<gene>
    <name evidence="1" type="ORF">CA85_20500</name>
</gene>
<dbReference type="EMBL" id="SJPK01000004">
    <property type="protein sequence ID" value="TWT67201.1"/>
    <property type="molecule type" value="Genomic_DNA"/>
</dbReference>
<accession>A0A5C5XXH8</accession>
<dbReference type="AlphaFoldDB" id="A0A5C5XXH8"/>
<comment type="caution">
    <text evidence="1">The sequence shown here is derived from an EMBL/GenBank/DDBJ whole genome shotgun (WGS) entry which is preliminary data.</text>
</comment>
<proteinExistence type="predicted"/>
<reference evidence="1 2" key="1">
    <citation type="submission" date="2019-02" db="EMBL/GenBank/DDBJ databases">
        <title>Deep-cultivation of Planctomycetes and their phenomic and genomic characterization uncovers novel biology.</title>
        <authorList>
            <person name="Wiegand S."/>
            <person name="Jogler M."/>
            <person name="Boedeker C."/>
            <person name="Pinto D."/>
            <person name="Vollmers J."/>
            <person name="Rivas-Marin E."/>
            <person name="Kohn T."/>
            <person name="Peeters S.H."/>
            <person name="Heuer A."/>
            <person name="Rast P."/>
            <person name="Oberbeckmann S."/>
            <person name="Bunk B."/>
            <person name="Jeske O."/>
            <person name="Meyerdierks A."/>
            <person name="Storesund J.E."/>
            <person name="Kallscheuer N."/>
            <person name="Luecker S."/>
            <person name="Lage O.M."/>
            <person name="Pohl T."/>
            <person name="Merkel B.J."/>
            <person name="Hornburger P."/>
            <person name="Mueller R.-W."/>
            <person name="Bruemmer F."/>
            <person name="Labrenz M."/>
            <person name="Spormann A.M."/>
            <person name="Op Den Camp H."/>
            <person name="Overmann J."/>
            <person name="Amann R."/>
            <person name="Jetten M.S.M."/>
            <person name="Mascher T."/>
            <person name="Medema M.H."/>
            <person name="Devos D.P."/>
            <person name="Kaster A.-K."/>
            <person name="Ovreas L."/>
            <person name="Rohde M."/>
            <person name="Galperin M.Y."/>
            <person name="Jogler C."/>
        </authorList>
    </citation>
    <scope>NUCLEOTIDE SEQUENCE [LARGE SCALE GENOMIC DNA]</scope>
    <source>
        <strain evidence="1 2">CA85</strain>
    </source>
</reference>
<protein>
    <submittedName>
        <fullName evidence="1">Uncharacterized protein</fullName>
    </submittedName>
</protein>
<name>A0A5C5XXH8_9BACT</name>
<evidence type="ECO:0000313" key="2">
    <source>
        <dbReference type="Proteomes" id="UP000318053"/>
    </source>
</evidence>